<dbReference type="InterPro" id="IPR004045">
    <property type="entry name" value="Glutathione_S-Trfase_N"/>
</dbReference>
<organism evidence="5 6">
    <name type="scientific">Stigmatella aurantiaca (strain DW4/3-1)</name>
    <dbReference type="NCBI Taxonomy" id="378806"/>
    <lineage>
        <taxon>Bacteria</taxon>
        <taxon>Pseudomonadati</taxon>
        <taxon>Myxococcota</taxon>
        <taxon>Myxococcia</taxon>
        <taxon>Myxococcales</taxon>
        <taxon>Cystobacterineae</taxon>
        <taxon>Archangiaceae</taxon>
        <taxon>Stigmatella</taxon>
    </lineage>
</organism>
<dbReference type="Gene3D" id="3.40.30.10">
    <property type="entry name" value="Glutaredoxin"/>
    <property type="match status" value="1"/>
</dbReference>
<feature type="binding site" evidence="2">
    <location>
        <position position="96"/>
    </location>
    <ligand>
        <name>glutathione</name>
        <dbReference type="ChEBI" id="CHEBI:57925"/>
    </ligand>
</feature>
<dbReference type="OrthoDB" id="9769158at2"/>
<dbReference type="SFLD" id="SFLDG01148">
    <property type="entry name" value="Xi_(cytGST)"/>
    <property type="match status" value="1"/>
</dbReference>
<dbReference type="PANTHER" id="PTHR32419:SF6">
    <property type="entry name" value="GLUTATHIONE S-TRANSFERASE OMEGA-LIKE 1-RELATED"/>
    <property type="match status" value="1"/>
</dbReference>
<dbReference type="PROSITE" id="PS50405">
    <property type="entry name" value="GST_CTER"/>
    <property type="match status" value="1"/>
</dbReference>
<dbReference type="SFLD" id="SFLDS00019">
    <property type="entry name" value="Glutathione_Transferase_(cytos"/>
    <property type="match status" value="1"/>
</dbReference>
<dbReference type="Pfam" id="PF13410">
    <property type="entry name" value="GST_C_2"/>
    <property type="match status" value="1"/>
</dbReference>
<dbReference type="InterPro" id="IPR047047">
    <property type="entry name" value="GST_Omega-like_C"/>
</dbReference>
<accession>E3FQT0</accession>
<dbReference type="HOGENOM" id="CLU_037263_0_1_7"/>
<feature type="domain" description="GST C-terminal" evidence="4">
    <location>
        <begin position="171"/>
        <end position="298"/>
    </location>
</feature>
<reference evidence="5 6" key="1">
    <citation type="journal article" date="2011" name="Mol. Biol. Evol.">
        <title>Comparative genomic analysis of fruiting body formation in Myxococcales.</title>
        <authorList>
            <person name="Huntley S."/>
            <person name="Hamann N."/>
            <person name="Wegener-Feldbrugge S."/>
            <person name="Treuner-Lange A."/>
            <person name="Kube M."/>
            <person name="Reinhardt R."/>
            <person name="Klages S."/>
            <person name="Muller R."/>
            <person name="Ronning C.M."/>
            <person name="Nierman W.C."/>
            <person name="Sogaard-Andersen L."/>
        </authorList>
    </citation>
    <scope>NUCLEOTIDE SEQUENCE [LARGE SCALE GENOMIC DNA]</scope>
    <source>
        <strain evidence="5 6">DW4/3-1</strain>
    </source>
</reference>
<evidence type="ECO:0000313" key="5">
    <source>
        <dbReference type="EMBL" id="ADO70773.1"/>
    </source>
</evidence>
<dbReference type="SUPFAM" id="SSF52833">
    <property type="entry name" value="Thioredoxin-like"/>
    <property type="match status" value="1"/>
</dbReference>
<keyword evidence="6" id="KW-1185">Reference proteome</keyword>
<dbReference type="InterPro" id="IPR036249">
    <property type="entry name" value="Thioredoxin-like_sf"/>
</dbReference>
<protein>
    <submittedName>
        <fullName evidence="5">Glutathione S-transferase</fullName>
    </submittedName>
</protein>
<dbReference type="STRING" id="378806.STAUR_2981"/>
<dbReference type="CDD" id="cd03190">
    <property type="entry name" value="GST_C_Omega_like"/>
    <property type="match status" value="1"/>
</dbReference>
<dbReference type="KEGG" id="sur:STAUR_2981"/>
<dbReference type="AlphaFoldDB" id="E3FQT0"/>
<evidence type="ECO:0000256" key="1">
    <source>
        <dbReference type="PIRSR" id="PIRSR015753-1"/>
    </source>
</evidence>
<gene>
    <name evidence="5" type="ordered locus">STAUR_2981</name>
</gene>
<evidence type="ECO:0000256" key="3">
    <source>
        <dbReference type="PIRSR" id="PIRSR015753-3"/>
    </source>
</evidence>
<dbReference type="Proteomes" id="UP000001351">
    <property type="component" value="Chromosome"/>
</dbReference>
<feature type="site" description="Lowers pKa of active site Cys" evidence="3">
    <location>
        <position position="252"/>
    </location>
</feature>
<evidence type="ECO:0000256" key="2">
    <source>
        <dbReference type="PIRSR" id="PIRSR015753-2"/>
    </source>
</evidence>
<dbReference type="EMBL" id="CP002271">
    <property type="protein sequence ID" value="ADO70773.1"/>
    <property type="molecule type" value="Genomic_DNA"/>
</dbReference>
<dbReference type="SFLD" id="SFLDG01206">
    <property type="entry name" value="Xi.1"/>
    <property type="match status" value="1"/>
</dbReference>
<dbReference type="RefSeq" id="WP_013375525.1">
    <property type="nucleotide sequence ID" value="NC_014623.1"/>
</dbReference>
<proteinExistence type="predicted"/>
<evidence type="ECO:0000259" key="4">
    <source>
        <dbReference type="PROSITE" id="PS50405"/>
    </source>
</evidence>
<dbReference type="Gene3D" id="1.20.1050.10">
    <property type="match status" value="1"/>
</dbReference>
<dbReference type="PANTHER" id="PTHR32419">
    <property type="entry name" value="GLUTATHIONYL-HYDROQUINONE REDUCTASE"/>
    <property type="match status" value="1"/>
</dbReference>
<dbReference type="InterPro" id="IPR040079">
    <property type="entry name" value="Glutathione_S-Trfase"/>
</dbReference>
<dbReference type="eggNOG" id="COG0435">
    <property type="taxonomic scope" value="Bacteria"/>
</dbReference>
<name>E3FQT0_STIAD</name>
<dbReference type="InterPro" id="IPR036282">
    <property type="entry name" value="Glutathione-S-Trfase_C_sf"/>
</dbReference>
<dbReference type="GO" id="GO:0004364">
    <property type="term" value="F:glutathione transferase activity"/>
    <property type="evidence" value="ECO:0007669"/>
    <property type="project" value="InterPro"/>
</dbReference>
<dbReference type="FunFam" id="3.40.30.10:FF:000058">
    <property type="entry name" value="Glutathione S-transferase, omega"/>
    <property type="match status" value="1"/>
</dbReference>
<feature type="binding site" evidence="2">
    <location>
        <begin position="129"/>
        <end position="132"/>
    </location>
    <ligand>
        <name>glutathione</name>
        <dbReference type="ChEBI" id="CHEBI:57925"/>
    </ligand>
</feature>
<feature type="active site" description="Nucleophile" evidence="1">
    <location>
        <position position="63"/>
    </location>
</feature>
<sequence length="332" mass="37993">MGLLVDGQWKDQWYDTAKTGGRFEREPSRLRNWITADGGPGPDGEGGFQAEPGRYHLYISRACPWAHRTMIFRSLKGLEEAVSVSVTHWKMGEHGWTFEPGEGVVADPLHGARYLYELYVRSDAHYTGRVTVPVLWDKKQDRIVSNESADIIRMFNSAFNAVGARPGDYYPEPLRGDIDAVNARVYSTVNNGVYKAGFASSQQAYEDAVVPLFETLDWLEARLRQGSYLCGKQLTEADWRLFTTLIRFDSVYVGHFKCNLRRLIDYPNLWAYTRELYQLPRIRETVHFGHIKRHYYESHPQLNPSGIVPLGPLIDFDSRPPLRPLGGWHRAA</sequence>
<dbReference type="PIRSF" id="PIRSF015753">
    <property type="entry name" value="GST"/>
    <property type="match status" value="1"/>
</dbReference>
<dbReference type="Pfam" id="PF13409">
    <property type="entry name" value="GST_N_2"/>
    <property type="match status" value="1"/>
</dbReference>
<feature type="site" description="Lowers pKa of active site Cys" evidence="3">
    <location>
        <position position="295"/>
    </location>
</feature>
<dbReference type="GO" id="GO:0005737">
    <property type="term" value="C:cytoplasm"/>
    <property type="evidence" value="ECO:0007669"/>
    <property type="project" value="TreeGrafter"/>
</dbReference>
<dbReference type="InterPro" id="IPR016639">
    <property type="entry name" value="GST_Omega/GSH"/>
</dbReference>
<evidence type="ECO:0000313" key="6">
    <source>
        <dbReference type="Proteomes" id="UP000001351"/>
    </source>
</evidence>
<dbReference type="InterPro" id="IPR010987">
    <property type="entry name" value="Glutathione-S-Trfase_C-like"/>
</dbReference>
<dbReference type="SUPFAM" id="SSF47616">
    <property type="entry name" value="GST C-terminal domain-like"/>
    <property type="match status" value="1"/>
</dbReference>
<feature type="binding site" evidence="2">
    <location>
        <begin position="147"/>
        <end position="148"/>
    </location>
    <ligand>
        <name>glutathione</name>
        <dbReference type="ChEBI" id="CHEBI:57925"/>
    </ligand>
</feature>
<feature type="active site" description="Proton donor/acceptor" evidence="1">
    <location>
        <position position="194"/>
    </location>
</feature>